<dbReference type="EMBL" id="BNCO01000008">
    <property type="protein sequence ID" value="GIL49927.1"/>
    <property type="molecule type" value="Genomic_DNA"/>
</dbReference>
<keyword evidence="3" id="KW-1185">Reference proteome</keyword>
<sequence length="112" mass="10862">MCAGQHEFGELTAAAAAADEEEDVMAPAAATTVEPSPPPPPPPNSERLMLRGCTAGTSFSEGLNEASSETGGPAPGPGQTAIRPGRAASADAVACSGDTADLGEEGDAAPAA</sequence>
<gene>
    <name evidence="2" type="ORF">Vafri_6229</name>
</gene>
<accession>A0A8J4EZ94</accession>
<proteinExistence type="predicted"/>
<dbReference type="AlphaFoldDB" id="A0A8J4EZ94"/>
<comment type="caution">
    <text evidence="2">The sequence shown here is derived from an EMBL/GenBank/DDBJ whole genome shotgun (WGS) entry which is preliminary data.</text>
</comment>
<reference evidence="2" key="1">
    <citation type="journal article" date="2021" name="Proc. Natl. Acad. Sci. U.S.A.">
        <title>Three genomes in the algal genus Volvox reveal the fate of a haploid sex-determining region after a transition to homothallism.</title>
        <authorList>
            <person name="Yamamoto K."/>
            <person name="Hamaji T."/>
            <person name="Kawai-Toyooka H."/>
            <person name="Matsuzaki R."/>
            <person name="Takahashi F."/>
            <person name="Nishimura Y."/>
            <person name="Kawachi M."/>
            <person name="Noguchi H."/>
            <person name="Minakuchi Y."/>
            <person name="Umen J.G."/>
            <person name="Toyoda A."/>
            <person name="Nozaki H."/>
        </authorList>
    </citation>
    <scope>NUCLEOTIDE SEQUENCE</scope>
    <source>
        <strain evidence="2">NIES-3780</strain>
    </source>
</reference>
<evidence type="ECO:0000256" key="1">
    <source>
        <dbReference type="SAM" id="MobiDB-lite"/>
    </source>
</evidence>
<evidence type="ECO:0000313" key="3">
    <source>
        <dbReference type="Proteomes" id="UP000747399"/>
    </source>
</evidence>
<feature type="compositionally biased region" description="Acidic residues" evidence="1">
    <location>
        <begin position="101"/>
        <end position="112"/>
    </location>
</feature>
<organism evidence="2 3">
    <name type="scientific">Volvox africanus</name>
    <dbReference type="NCBI Taxonomy" id="51714"/>
    <lineage>
        <taxon>Eukaryota</taxon>
        <taxon>Viridiplantae</taxon>
        <taxon>Chlorophyta</taxon>
        <taxon>core chlorophytes</taxon>
        <taxon>Chlorophyceae</taxon>
        <taxon>CS clade</taxon>
        <taxon>Chlamydomonadales</taxon>
        <taxon>Volvocaceae</taxon>
        <taxon>Volvox</taxon>
    </lineage>
</organism>
<name>A0A8J4EZ94_9CHLO</name>
<feature type="compositionally biased region" description="Pro residues" evidence="1">
    <location>
        <begin position="35"/>
        <end position="44"/>
    </location>
</feature>
<protein>
    <submittedName>
        <fullName evidence="2">Uncharacterized protein</fullName>
    </submittedName>
</protein>
<feature type="compositionally biased region" description="Polar residues" evidence="1">
    <location>
        <begin position="55"/>
        <end position="70"/>
    </location>
</feature>
<feature type="region of interest" description="Disordered" evidence="1">
    <location>
        <begin position="1"/>
        <end position="112"/>
    </location>
</feature>
<evidence type="ECO:0000313" key="2">
    <source>
        <dbReference type="EMBL" id="GIL49927.1"/>
    </source>
</evidence>
<dbReference type="Proteomes" id="UP000747399">
    <property type="component" value="Unassembled WGS sequence"/>
</dbReference>
<feature type="compositionally biased region" description="Low complexity" evidence="1">
    <location>
        <begin position="25"/>
        <end position="34"/>
    </location>
</feature>